<dbReference type="Proteomes" id="UP000002212">
    <property type="component" value="Chromosome"/>
</dbReference>
<name>C1ATQ4_RHOOB</name>
<feature type="compositionally biased region" description="Low complexity" evidence="1">
    <location>
        <begin position="126"/>
        <end position="140"/>
    </location>
</feature>
<feature type="compositionally biased region" description="Basic and acidic residues" evidence="1">
    <location>
        <begin position="93"/>
        <end position="102"/>
    </location>
</feature>
<proteinExistence type="predicted"/>
<gene>
    <name evidence="2" type="ordered locus">ROP_50710</name>
</gene>
<sequence>MHCDVAAWNTDLDHHRPFDHSDPTAGGPTVAGNLTACCRNHHRLKRSGHWQVDAEGGIELTAPTGHRYRPRSSGLLGGGRDGVAGGGHLADGGARRTHEQHKAARIRAERRRRQARLDAARRRSPGARAPDACATDACATGEPAPF</sequence>
<evidence type="ECO:0000256" key="1">
    <source>
        <dbReference type="SAM" id="MobiDB-lite"/>
    </source>
</evidence>
<feature type="region of interest" description="Disordered" evidence="1">
    <location>
        <begin position="61"/>
        <end position="146"/>
    </location>
</feature>
<dbReference type="HOGENOM" id="CLU_1775975_0_0_11"/>
<dbReference type="EMBL" id="AP011115">
    <property type="protein sequence ID" value="BAH53318.1"/>
    <property type="molecule type" value="Genomic_DNA"/>
</dbReference>
<dbReference type="STRING" id="632772.ROP_50710"/>
<feature type="compositionally biased region" description="Gly residues" evidence="1">
    <location>
        <begin position="75"/>
        <end position="90"/>
    </location>
</feature>
<dbReference type="KEGG" id="rop:ROP_50710"/>
<dbReference type="AlphaFoldDB" id="C1ATQ4"/>
<protein>
    <recommendedName>
        <fullName evidence="4">HNH endonuclease</fullName>
    </recommendedName>
</protein>
<organism evidence="2 3">
    <name type="scientific">Rhodococcus opacus (strain B4)</name>
    <dbReference type="NCBI Taxonomy" id="632772"/>
    <lineage>
        <taxon>Bacteria</taxon>
        <taxon>Bacillati</taxon>
        <taxon>Actinomycetota</taxon>
        <taxon>Actinomycetes</taxon>
        <taxon>Mycobacteriales</taxon>
        <taxon>Nocardiaceae</taxon>
        <taxon>Rhodococcus</taxon>
    </lineage>
</organism>
<reference evidence="2 3" key="1">
    <citation type="submission" date="2009-03" db="EMBL/GenBank/DDBJ databases">
        <title>Comparison of the complete genome sequences of Rhodococcus erythropolis PR4 and Rhodococcus opacus B4.</title>
        <authorList>
            <person name="Takarada H."/>
            <person name="Sekine M."/>
            <person name="Hosoyama A."/>
            <person name="Yamada R."/>
            <person name="Fujisawa T."/>
            <person name="Omata S."/>
            <person name="Shimizu A."/>
            <person name="Tsukatani N."/>
            <person name="Tanikawa S."/>
            <person name="Fujita N."/>
            <person name="Harayama S."/>
        </authorList>
    </citation>
    <scope>NUCLEOTIDE SEQUENCE [LARGE SCALE GENOMIC DNA]</scope>
    <source>
        <strain evidence="2 3">B4</strain>
    </source>
</reference>
<evidence type="ECO:0008006" key="4">
    <source>
        <dbReference type="Google" id="ProtNLM"/>
    </source>
</evidence>
<evidence type="ECO:0000313" key="2">
    <source>
        <dbReference type="EMBL" id="BAH53318.1"/>
    </source>
</evidence>
<evidence type="ECO:0000313" key="3">
    <source>
        <dbReference type="Proteomes" id="UP000002212"/>
    </source>
</evidence>
<accession>C1ATQ4</accession>
<feature type="compositionally biased region" description="Basic residues" evidence="1">
    <location>
        <begin position="103"/>
        <end position="114"/>
    </location>
</feature>